<dbReference type="Gene3D" id="3.40.50.11820">
    <property type="match status" value="1"/>
</dbReference>
<dbReference type="Proteomes" id="UP000051966">
    <property type="component" value="Unassembled WGS sequence"/>
</dbReference>
<dbReference type="GO" id="GO:0047355">
    <property type="term" value="F:CDP-glycerol glycerophosphotransferase activity"/>
    <property type="evidence" value="ECO:0007669"/>
    <property type="project" value="InterPro"/>
</dbReference>
<keyword evidence="6" id="KW-0472">Membrane</keyword>
<sequence length="386" mass="44903">MKNLKVVYLWLIRFLSILNIWKPKNKIIYLMSFDNNLDFIKQLAQKMPARFHFIVLYRPETEAAATELAAFGIETHQFTDGMKFVFDFVPLIMGARLLFCDNYYAFLGGLIHAKATRIVQIWHANGAIKKFGWEDPTTAQRSKSDKKRFQDVYDHFDDYVVASKAMGRVFQNSYHESAEKIQLLGYPRSDQYLDKTWQANARERIYRVAPELKSHRVILYAPTYRPDKSFKLPAGLGNALSADPNAVVVVKLHPVLRDRETAMRKIGNPRIKFYHELATSELLTVADTLVTDYSSVAFDFSLLPNAKSLIFFMFDLKQYQLNPGVQDDFLDWLPSKPVTSVDQLKAEILAHQPTNFRQFNQHWNTYNDGQATQRCLRHYLDLLKRR</sequence>
<dbReference type="Pfam" id="PF04464">
    <property type="entry name" value="Glyphos_transf"/>
    <property type="match status" value="1"/>
</dbReference>
<comment type="caution">
    <text evidence="7">The sequence shown here is derived from an EMBL/GenBank/DDBJ whole genome shotgun (WGS) entry which is preliminary data.</text>
</comment>
<evidence type="ECO:0000313" key="8">
    <source>
        <dbReference type="Proteomes" id="UP000051966"/>
    </source>
</evidence>
<evidence type="ECO:0000256" key="6">
    <source>
        <dbReference type="ARBA" id="ARBA00023136"/>
    </source>
</evidence>
<dbReference type="PANTHER" id="PTHR37316">
    <property type="entry name" value="TEICHOIC ACID GLYCEROL-PHOSPHATE PRIMASE"/>
    <property type="match status" value="1"/>
</dbReference>
<evidence type="ECO:0000256" key="5">
    <source>
        <dbReference type="ARBA" id="ARBA00022944"/>
    </source>
</evidence>
<keyword evidence="3" id="KW-1003">Cell membrane</keyword>
<dbReference type="InterPro" id="IPR043148">
    <property type="entry name" value="TagF_C"/>
</dbReference>
<dbReference type="RefSeq" id="WP_035177563.1">
    <property type="nucleotide sequence ID" value="NZ_AZFY01000021.1"/>
</dbReference>
<comment type="similarity">
    <text evidence="2">Belongs to the CDP-glycerol glycerophosphotransferase family.</text>
</comment>
<dbReference type="SUPFAM" id="SSF53756">
    <property type="entry name" value="UDP-Glycosyltransferase/glycogen phosphorylase"/>
    <property type="match status" value="1"/>
</dbReference>
<dbReference type="InterPro" id="IPR051612">
    <property type="entry name" value="Teichoic_Acid_Biosynth"/>
</dbReference>
<reference evidence="7 8" key="1">
    <citation type="journal article" date="2015" name="Genome Announc.">
        <title>Expanding the biotechnology potential of lactobacilli through comparative genomics of 213 strains and associated genera.</title>
        <authorList>
            <person name="Sun Z."/>
            <person name="Harris H.M."/>
            <person name="McCann A."/>
            <person name="Guo C."/>
            <person name="Argimon S."/>
            <person name="Zhang W."/>
            <person name="Yang X."/>
            <person name="Jeffery I.B."/>
            <person name="Cooney J.C."/>
            <person name="Kagawa T.F."/>
            <person name="Liu W."/>
            <person name="Song Y."/>
            <person name="Salvetti E."/>
            <person name="Wrobel A."/>
            <person name="Rasinkangas P."/>
            <person name="Parkhill J."/>
            <person name="Rea M.C."/>
            <person name="O'Sullivan O."/>
            <person name="Ritari J."/>
            <person name="Douillard F.P."/>
            <person name="Paul Ross R."/>
            <person name="Yang R."/>
            <person name="Briner A.E."/>
            <person name="Felis G.E."/>
            <person name="de Vos W.M."/>
            <person name="Barrangou R."/>
            <person name="Klaenhammer T.R."/>
            <person name="Caufield P.W."/>
            <person name="Cui Y."/>
            <person name="Zhang H."/>
            <person name="O'Toole P.W."/>
        </authorList>
    </citation>
    <scope>NUCLEOTIDE SEQUENCE [LARGE SCALE GENOMIC DNA]</scope>
    <source>
        <strain evidence="7 8">DSM 18382</strain>
    </source>
</reference>
<evidence type="ECO:0000256" key="2">
    <source>
        <dbReference type="ARBA" id="ARBA00010488"/>
    </source>
</evidence>
<gene>
    <name evidence="7" type="ORF">FD41_GL001241</name>
</gene>
<dbReference type="OrthoDB" id="9811865at2"/>
<dbReference type="GO" id="GO:0019350">
    <property type="term" value="P:teichoic acid biosynthetic process"/>
    <property type="evidence" value="ECO:0007669"/>
    <property type="project" value="UniProtKB-KW"/>
</dbReference>
<dbReference type="PATRIC" id="fig|1423743.5.peg.1286"/>
<dbReference type="Gene3D" id="3.40.50.12580">
    <property type="match status" value="1"/>
</dbReference>
<dbReference type="InterPro" id="IPR007554">
    <property type="entry name" value="Glycerophosphate_synth"/>
</dbReference>
<keyword evidence="5" id="KW-0777">Teichoic acid biosynthesis</keyword>
<evidence type="ECO:0000256" key="1">
    <source>
        <dbReference type="ARBA" id="ARBA00004202"/>
    </source>
</evidence>
<evidence type="ECO:0000256" key="4">
    <source>
        <dbReference type="ARBA" id="ARBA00022679"/>
    </source>
</evidence>
<dbReference type="PANTHER" id="PTHR37316:SF1">
    <property type="entry name" value="TEICHOIC ACID GLYCEROL-PHOSPHATE PRIMASE"/>
    <property type="match status" value="1"/>
</dbReference>
<dbReference type="InterPro" id="IPR043149">
    <property type="entry name" value="TagF_N"/>
</dbReference>
<dbReference type="GO" id="GO:0005886">
    <property type="term" value="C:plasma membrane"/>
    <property type="evidence" value="ECO:0007669"/>
    <property type="project" value="UniProtKB-SubCell"/>
</dbReference>
<keyword evidence="4 7" id="KW-0808">Transferase</keyword>
<accession>A0A0R1W167</accession>
<dbReference type="AlphaFoldDB" id="A0A0R1W167"/>
<organism evidence="7 8">
    <name type="scientific">Lentilactobacillus farraginis DSM 18382 = JCM 14108</name>
    <dbReference type="NCBI Taxonomy" id="1423743"/>
    <lineage>
        <taxon>Bacteria</taxon>
        <taxon>Bacillati</taxon>
        <taxon>Bacillota</taxon>
        <taxon>Bacilli</taxon>
        <taxon>Lactobacillales</taxon>
        <taxon>Lactobacillaceae</taxon>
        <taxon>Lentilactobacillus</taxon>
    </lineage>
</organism>
<evidence type="ECO:0000256" key="3">
    <source>
        <dbReference type="ARBA" id="ARBA00022475"/>
    </source>
</evidence>
<keyword evidence="8" id="KW-1185">Reference proteome</keyword>
<evidence type="ECO:0000313" key="7">
    <source>
        <dbReference type="EMBL" id="KRM11608.1"/>
    </source>
</evidence>
<name>A0A0R1W167_9LACO</name>
<proteinExistence type="inferred from homology"/>
<protein>
    <submittedName>
        <fullName evidence="7">CDP-glycerol poly(Glycerophosphate) glycerophosphotransferase</fullName>
    </submittedName>
</protein>
<comment type="subcellular location">
    <subcellularLocation>
        <location evidence="1">Cell membrane</location>
        <topology evidence="1">Peripheral membrane protein</topology>
    </subcellularLocation>
</comment>
<dbReference type="EMBL" id="AZFY01000021">
    <property type="protein sequence ID" value="KRM11608.1"/>
    <property type="molecule type" value="Genomic_DNA"/>
</dbReference>